<dbReference type="PROSITE" id="PS50011">
    <property type="entry name" value="PROTEIN_KINASE_DOM"/>
    <property type="match status" value="1"/>
</dbReference>
<dbReference type="GO" id="GO:0005524">
    <property type="term" value="F:ATP binding"/>
    <property type="evidence" value="ECO:0007669"/>
    <property type="project" value="UniProtKB-KW"/>
</dbReference>
<evidence type="ECO:0000256" key="1">
    <source>
        <dbReference type="ARBA" id="ARBA00022527"/>
    </source>
</evidence>
<evidence type="ECO:0000259" key="7">
    <source>
        <dbReference type="PROSITE" id="PS50011"/>
    </source>
</evidence>
<dbReference type="InterPro" id="IPR001772">
    <property type="entry name" value="KA1_dom"/>
</dbReference>
<feature type="domain" description="KA1" evidence="8">
    <location>
        <begin position="1190"/>
        <end position="1240"/>
    </location>
</feature>
<dbReference type="Proteomes" id="UP000620124">
    <property type="component" value="Unassembled WGS sequence"/>
</dbReference>
<feature type="compositionally biased region" description="Pro residues" evidence="6">
    <location>
        <begin position="549"/>
        <end position="559"/>
    </location>
</feature>
<organism evidence="9 10">
    <name type="scientific">Mycena venus</name>
    <dbReference type="NCBI Taxonomy" id="2733690"/>
    <lineage>
        <taxon>Eukaryota</taxon>
        <taxon>Fungi</taxon>
        <taxon>Dikarya</taxon>
        <taxon>Basidiomycota</taxon>
        <taxon>Agaricomycotina</taxon>
        <taxon>Agaricomycetes</taxon>
        <taxon>Agaricomycetidae</taxon>
        <taxon>Agaricales</taxon>
        <taxon>Marasmiineae</taxon>
        <taxon>Mycenaceae</taxon>
        <taxon>Mycena</taxon>
    </lineage>
</organism>
<evidence type="ECO:0000313" key="10">
    <source>
        <dbReference type="Proteomes" id="UP000620124"/>
    </source>
</evidence>
<dbReference type="PROSITE" id="PS50032">
    <property type="entry name" value="KA1"/>
    <property type="match status" value="1"/>
</dbReference>
<dbReference type="SMART" id="SM00220">
    <property type="entry name" value="S_TKc"/>
    <property type="match status" value="1"/>
</dbReference>
<dbReference type="PANTHER" id="PTHR24346:SF110">
    <property type="entry name" value="NON-SPECIFIC SERINE_THREONINE PROTEIN KINASE"/>
    <property type="match status" value="1"/>
</dbReference>
<dbReference type="Pfam" id="PF00069">
    <property type="entry name" value="Pkinase"/>
    <property type="match status" value="1"/>
</dbReference>
<protein>
    <submittedName>
        <fullName evidence="9">Non-specific serine/threonine protein kinase</fullName>
    </submittedName>
</protein>
<evidence type="ECO:0000256" key="6">
    <source>
        <dbReference type="SAM" id="MobiDB-lite"/>
    </source>
</evidence>
<feature type="compositionally biased region" description="Polar residues" evidence="6">
    <location>
        <begin position="573"/>
        <end position="590"/>
    </location>
</feature>
<dbReference type="OrthoDB" id="193931at2759"/>
<evidence type="ECO:0000256" key="5">
    <source>
        <dbReference type="ARBA" id="ARBA00022840"/>
    </source>
</evidence>
<dbReference type="Pfam" id="PF02149">
    <property type="entry name" value="KA1"/>
    <property type="match status" value="1"/>
</dbReference>
<dbReference type="GO" id="GO:0004674">
    <property type="term" value="F:protein serine/threonine kinase activity"/>
    <property type="evidence" value="ECO:0007669"/>
    <property type="project" value="UniProtKB-KW"/>
</dbReference>
<keyword evidence="5" id="KW-0067">ATP-binding</keyword>
<sequence length="1263" mass="137925">MERPDEDPSALYNEPAWQAAPSASNMFQNATRFGIQRSQFVNVQGNMNIQPTVPNLATAAMVLSGPQMVVPNTPSPPAAVYSESGNYSSQLLRQGRGFPLYVPGPQTNLSAEYRRRGVSIGDVGRVTPEGIFDFFFNIYLPAGHPINANIPEDFVPLSSYDAIDVVHHDFDPGDHVSSPSVNAIHGDLTEQVPYIPAKINVFIPSLLHRFPGGEFIFNCAGPNGAVLALPHGAHLEKLENLENIRRYAAKHAESWYKYVNETRGRGLANGSLYLVTGWEKAKTWGMGTFHDVSLQTEFQLSFRPTRDAANGHRYRWQGTHFRHKHADSPPADGGPLNQTTFIHAFAISVCEGIWGKLFGRVEICQPVDSATFERSGRSFIPYGSQPSSFGWSLFFGGSSNGGGNQGTGRALGLGNGIVTDAFPIPQIFHPSRIIHERILRDAPEAKVVITHDDDWRDVFRDDAATTTATVPNFSHLQQVIFERFEIAEEDGVAFLMPKSHAAMSRNVAALTVGEQRESHSPSTADDLLDNSRLLAGGAPHDTCTESLPCDPPPGSPPTQTPQSSSGLLLHDNSPGSHTLPTRATSWQSMPSFRPANPTSQSSRRQHASHQIVASSSAYRDPEQQPVPPASTDIYRHPAVIAYAAAHPGRAIPKFGPYLLLQTLGEGKFGKVKLGIHFESGEEVAARLIRRSNVDTAARMSKVEREIKFLKTLKHPNIIRLDDVIESDKYIGIIMEYASGGELFDHILAHRYMRERDASKLFSQLISGVWYMHQKKIVHRDLKLENLLLDRHRNVLIADFGLANRFEHQADELMRTSYGSPCYAAPELVVSEGLYVGSAVDVWSCGVILYAMLAGYLPFDDDPANPDGDDIHLLYRYIANTPVSFPDYISEEARALLRMMLVPDPREARDFGRGDGASVVLAAFGKTVEELEMAAMEQQRTKRLAYQRQMRSAGLTPPGVTAGASRLGRKRVSDVGVGSMLGKVATSTGTALPVQPSPPPAAVAPASHLTGGADSTFTDDRAGAGNVMKENTSKAQKLLQWIRKPISVSILKALPGEGTASSGEATSFAARFRRSINLHGGSPSREGNKGGGERDAAASAAEASGALRVHQGPIDQGTLTTGEPQEVMRHVKEVLEAMGVMIVVESEYKYRCTRAKRRKDEPAPVLVPLIPQPGGATFSLAQTDIPYGTPLEDAGDEVRFSVELTRLDGLSGTYSLDTRRLRGNLRSYKFLYDALRDRADLQRDIGFPAHDITTHAGPRLTGTI</sequence>
<gene>
    <name evidence="9" type="ORF">MVEN_02129900</name>
</gene>
<feature type="compositionally biased region" description="Basic and acidic residues" evidence="6">
    <location>
        <begin position="1085"/>
        <end position="1095"/>
    </location>
</feature>
<dbReference type="AlphaFoldDB" id="A0A8H6XAG1"/>
<evidence type="ECO:0000259" key="8">
    <source>
        <dbReference type="PROSITE" id="PS50032"/>
    </source>
</evidence>
<comment type="caution">
    <text evidence="9">The sequence shown here is derived from an EMBL/GenBank/DDBJ whole genome shotgun (WGS) entry which is preliminary data.</text>
</comment>
<evidence type="ECO:0000256" key="4">
    <source>
        <dbReference type="ARBA" id="ARBA00022777"/>
    </source>
</evidence>
<feature type="domain" description="Protein kinase" evidence="7">
    <location>
        <begin position="657"/>
        <end position="920"/>
    </location>
</feature>
<keyword evidence="1 9" id="KW-0723">Serine/threonine-protein kinase</keyword>
<dbReference type="Gene3D" id="1.10.510.10">
    <property type="entry name" value="Transferase(Phosphotransferase) domain 1"/>
    <property type="match status" value="1"/>
</dbReference>
<dbReference type="GO" id="GO:0005737">
    <property type="term" value="C:cytoplasm"/>
    <property type="evidence" value="ECO:0007669"/>
    <property type="project" value="TreeGrafter"/>
</dbReference>
<feature type="region of interest" description="Disordered" evidence="6">
    <location>
        <begin position="513"/>
        <end position="631"/>
    </location>
</feature>
<dbReference type="FunFam" id="3.30.200.20:FF:000003">
    <property type="entry name" value="Non-specific serine/threonine protein kinase"/>
    <property type="match status" value="1"/>
</dbReference>
<dbReference type="InterPro" id="IPR000719">
    <property type="entry name" value="Prot_kinase_dom"/>
</dbReference>
<keyword evidence="2" id="KW-0808">Transferase</keyword>
<dbReference type="Gene3D" id="3.30.310.80">
    <property type="entry name" value="Kinase associated domain 1, KA1"/>
    <property type="match status" value="1"/>
</dbReference>
<keyword evidence="4 9" id="KW-0418">Kinase</keyword>
<keyword evidence="3" id="KW-0547">Nucleotide-binding</keyword>
<reference evidence="9" key="1">
    <citation type="submission" date="2020-05" db="EMBL/GenBank/DDBJ databases">
        <title>Mycena genomes resolve the evolution of fungal bioluminescence.</title>
        <authorList>
            <person name="Tsai I.J."/>
        </authorList>
    </citation>
    <scope>NUCLEOTIDE SEQUENCE</scope>
    <source>
        <strain evidence="9">CCC161011</strain>
    </source>
</reference>
<dbReference type="PROSITE" id="PS00108">
    <property type="entry name" value="PROTEIN_KINASE_ST"/>
    <property type="match status" value="1"/>
</dbReference>
<keyword evidence="10" id="KW-1185">Reference proteome</keyword>
<evidence type="ECO:0000256" key="2">
    <source>
        <dbReference type="ARBA" id="ARBA00022679"/>
    </source>
</evidence>
<evidence type="ECO:0000256" key="3">
    <source>
        <dbReference type="ARBA" id="ARBA00022741"/>
    </source>
</evidence>
<evidence type="ECO:0000313" key="9">
    <source>
        <dbReference type="EMBL" id="KAF7336935.1"/>
    </source>
</evidence>
<dbReference type="GO" id="GO:0035556">
    <property type="term" value="P:intracellular signal transduction"/>
    <property type="evidence" value="ECO:0007669"/>
    <property type="project" value="TreeGrafter"/>
</dbReference>
<proteinExistence type="predicted"/>
<dbReference type="InterPro" id="IPR011009">
    <property type="entry name" value="Kinase-like_dom_sf"/>
</dbReference>
<feature type="region of interest" description="Disordered" evidence="6">
    <location>
        <begin position="1075"/>
        <end position="1124"/>
    </location>
</feature>
<dbReference type="FunFam" id="1.10.510.10:FF:000571">
    <property type="entry name" value="Maternal embryonic leucine zipper kinase"/>
    <property type="match status" value="1"/>
</dbReference>
<dbReference type="SUPFAM" id="SSF56112">
    <property type="entry name" value="Protein kinase-like (PK-like)"/>
    <property type="match status" value="1"/>
</dbReference>
<dbReference type="InterPro" id="IPR008271">
    <property type="entry name" value="Ser/Thr_kinase_AS"/>
</dbReference>
<feature type="compositionally biased region" description="Low complexity" evidence="6">
    <location>
        <begin position="1096"/>
        <end position="1105"/>
    </location>
</feature>
<accession>A0A8H6XAG1</accession>
<dbReference type="PANTHER" id="PTHR24346">
    <property type="entry name" value="MAP/MICROTUBULE AFFINITY-REGULATING KINASE"/>
    <property type="match status" value="1"/>
</dbReference>
<dbReference type="EMBL" id="JACAZI010000022">
    <property type="protein sequence ID" value="KAF7336935.1"/>
    <property type="molecule type" value="Genomic_DNA"/>
</dbReference>
<name>A0A8H6XAG1_9AGAR</name>